<dbReference type="RefSeq" id="WP_092755606.1">
    <property type="nucleotide sequence ID" value="NZ_FOCG01000002.1"/>
</dbReference>
<dbReference type="InterPro" id="IPR011055">
    <property type="entry name" value="Dup_hybrid_motif"/>
</dbReference>
<dbReference type="SUPFAM" id="SSF51261">
    <property type="entry name" value="Duplicated hybrid motif"/>
    <property type="match status" value="1"/>
</dbReference>
<dbReference type="InterPro" id="IPR016047">
    <property type="entry name" value="M23ase_b-sheet_dom"/>
</dbReference>
<gene>
    <name evidence="2" type="ORF">SAMN05216180_2476</name>
</gene>
<proteinExistence type="predicted"/>
<reference evidence="2 3" key="1">
    <citation type="submission" date="2016-10" db="EMBL/GenBank/DDBJ databases">
        <authorList>
            <person name="de Groot N.N."/>
        </authorList>
    </citation>
    <scope>NUCLEOTIDE SEQUENCE [LARGE SCALE GENOMIC DNA]</scope>
    <source>
        <strain evidence="2 3">CGMCC 1.5070</strain>
    </source>
</reference>
<name>A0A1H8D237_9FIRM</name>
<dbReference type="OrthoDB" id="2471812at2"/>
<dbReference type="AlphaFoldDB" id="A0A1H8D237"/>
<dbReference type="Gene3D" id="2.70.70.10">
    <property type="entry name" value="Glucose Permease (Domain IIA)"/>
    <property type="match status" value="1"/>
</dbReference>
<dbReference type="PANTHER" id="PTHR21666:SF270">
    <property type="entry name" value="MUREIN HYDROLASE ACTIVATOR ENVC"/>
    <property type="match status" value="1"/>
</dbReference>
<dbReference type="PANTHER" id="PTHR21666">
    <property type="entry name" value="PEPTIDASE-RELATED"/>
    <property type="match status" value="1"/>
</dbReference>
<evidence type="ECO:0000313" key="3">
    <source>
        <dbReference type="Proteomes" id="UP000199158"/>
    </source>
</evidence>
<accession>A0A1H8D237</accession>
<dbReference type="Pfam" id="PF01551">
    <property type="entry name" value="Peptidase_M23"/>
    <property type="match status" value="1"/>
</dbReference>
<keyword evidence="3" id="KW-1185">Reference proteome</keyword>
<evidence type="ECO:0000313" key="2">
    <source>
        <dbReference type="EMBL" id="SEN01491.1"/>
    </source>
</evidence>
<organism evidence="2 3">
    <name type="scientific">Hydrogenoanaerobacterium saccharovorans</name>
    <dbReference type="NCBI Taxonomy" id="474960"/>
    <lineage>
        <taxon>Bacteria</taxon>
        <taxon>Bacillati</taxon>
        <taxon>Bacillota</taxon>
        <taxon>Clostridia</taxon>
        <taxon>Eubacteriales</taxon>
        <taxon>Oscillospiraceae</taxon>
        <taxon>Hydrogenoanaerobacterium</taxon>
    </lineage>
</organism>
<protein>
    <submittedName>
        <fullName evidence="2">Peptidase family M23</fullName>
    </submittedName>
</protein>
<dbReference type="STRING" id="474960.SAMN05216180_2476"/>
<dbReference type="Proteomes" id="UP000199158">
    <property type="component" value="Unassembled WGS sequence"/>
</dbReference>
<evidence type="ECO:0000259" key="1">
    <source>
        <dbReference type="Pfam" id="PF01551"/>
    </source>
</evidence>
<sequence length="256" mass="28737">MFKKLFSILLAGIFIGTMSVIVYAAEYGNLGWEYPLDSEYTDYFRGYSSNHLGLDLDAPKDSNIYSVDSGAVKFSGYHSSTGYYVVIANDTKASGVSNPLYVRYLHMDNAPEVSTNDSVSAGETIGYVGSDGAYIGSKPVPHLHMDVNTIKATGGRNFTTRNTIDPMLFFPDVDFNKIKSFSAKMLTFRSELIEEPFNPNDYIDTYLIKHVGVKQFDEWTTSTKDVNVQSFKKQFNITDNEFNNLISFYGISNIYK</sequence>
<dbReference type="CDD" id="cd12797">
    <property type="entry name" value="M23_peptidase"/>
    <property type="match status" value="1"/>
</dbReference>
<dbReference type="InterPro" id="IPR050570">
    <property type="entry name" value="Cell_wall_metabolism_enzyme"/>
</dbReference>
<dbReference type="EMBL" id="FOCG01000002">
    <property type="protein sequence ID" value="SEN01491.1"/>
    <property type="molecule type" value="Genomic_DNA"/>
</dbReference>
<feature type="domain" description="M23ase beta-sheet core" evidence="1">
    <location>
        <begin position="50"/>
        <end position="148"/>
    </location>
</feature>
<dbReference type="GO" id="GO:0004222">
    <property type="term" value="F:metalloendopeptidase activity"/>
    <property type="evidence" value="ECO:0007669"/>
    <property type="project" value="TreeGrafter"/>
</dbReference>